<dbReference type="InterPro" id="IPR020846">
    <property type="entry name" value="MFS_dom"/>
</dbReference>
<keyword evidence="8" id="KW-1185">Reference proteome</keyword>
<sequence>MLIHRRLGLAVFLVTMEVSIVATALVPIADHLHAFDRTSWIVTSYLLTYTGFLIIFAKLSDMFGRKFVLIAALCLFTIFSGACAAAKTIEQLIILRAFQGVGGSGCYSVVVAIFFELVPPSKFAKITSLVSAIFALAFLIGPLLGGAITQLSSWKWVFLLNVPSGVLCIAILIFTLPNGFPNHNCSRERPRSESGFQKIRRLDLIGTLLLLTSSILLVTGLQQAGNPYRWDSPLIVTCLVLSALTWTSFFSWSRYATAQEQPEGREPVFPWRFVQSRVRIGMLISIFLTGMPFTVSVIQIPLRFQAVDALSPLQAGIRLLPYAILNPIGSILAPWIAKRFQTPPMYIMLLGASMQVVGAVLLSTTPTNRHVPSEYYAYEGIAGLGTGLNLACLIVMTPFAADKRDKAVAMSAMVQSRVLGGALGLAIVTSVFTGYVHRQLTNAAFPESEIRTILGSTRGFAGIDDRKAHIARTIFAKGHNVQMVIVAGFSGAQILAALLLWSKPQIIIPNK</sequence>
<dbReference type="InterPro" id="IPR011701">
    <property type="entry name" value="MFS"/>
</dbReference>
<feature type="transmembrane region" description="Helical" evidence="5">
    <location>
        <begin position="7"/>
        <end position="28"/>
    </location>
</feature>
<feature type="transmembrane region" description="Helical" evidence="5">
    <location>
        <begin position="418"/>
        <end position="436"/>
    </location>
</feature>
<feature type="transmembrane region" description="Helical" evidence="5">
    <location>
        <begin position="344"/>
        <end position="363"/>
    </location>
</feature>
<keyword evidence="3 5" id="KW-1133">Transmembrane helix</keyword>
<organism evidence="7 8">
    <name type="scientific">Ophiobolus disseminans</name>
    <dbReference type="NCBI Taxonomy" id="1469910"/>
    <lineage>
        <taxon>Eukaryota</taxon>
        <taxon>Fungi</taxon>
        <taxon>Dikarya</taxon>
        <taxon>Ascomycota</taxon>
        <taxon>Pezizomycotina</taxon>
        <taxon>Dothideomycetes</taxon>
        <taxon>Pleosporomycetidae</taxon>
        <taxon>Pleosporales</taxon>
        <taxon>Pleosporineae</taxon>
        <taxon>Phaeosphaeriaceae</taxon>
        <taxon>Ophiobolus</taxon>
    </lineage>
</organism>
<feature type="transmembrane region" description="Helical" evidence="5">
    <location>
        <begin position="93"/>
        <end position="114"/>
    </location>
</feature>
<feature type="transmembrane region" description="Helical" evidence="5">
    <location>
        <begin position="481"/>
        <end position="501"/>
    </location>
</feature>
<feature type="domain" description="Major facilitator superfamily (MFS) profile" evidence="6">
    <location>
        <begin position="3"/>
        <end position="505"/>
    </location>
</feature>
<dbReference type="Proteomes" id="UP000799424">
    <property type="component" value="Unassembled WGS sequence"/>
</dbReference>
<comment type="subcellular location">
    <subcellularLocation>
        <location evidence="1">Membrane</location>
        <topology evidence="1">Multi-pass membrane protein</topology>
    </subcellularLocation>
</comment>
<feature type="transmembrane region" description="Helical" evidence="5">
    <location>
        <begin position="375"/>
        <end position="397"/>
    </location>
</feature>
<name>A0A6A7A7Z5_9PLEO</name>
<evidence type="ECO:0000313" key="8">
    <source>
        <dbReference type="Proteomes" id="UP000799424"/>
    </source>
</evidence>
<feature type="transmembrane region" description="Helical" evidence="5">
    <location>
        <begin position="319"/>
        <end position="337"/>
    </location>
</feature>
<feature type="transmembrane region" description="Helical" evidence="5">
    <location>
        <begin position="40"/>
        <end position="60"/>
    </location>
</feature>
<evidence type="ECO:0000259" key="6">
    <source>
        <dbReference type="PROSITE" id="PS50850"/>
    </source>
</evidence>
<feature type="transmembrane region" description="Helical" evidence="5">
    <location>
        <begin position="201"/>
        <end position="221"/>
    </location>
</feature>
<dbReference type="Gene3D" id="1.20.1250.20">
    <property type="entry name" value="MFS general substrate transporter like domains"/>
    <property type="match status" value="1"/>
</dbReference>
<feature type="transmembrane region" description="Helical" evidence="5">
    <location>
        <begin position="280"/>
        <end position="299"/>
    </location>
</feature>
<feature type="transmembrane region" description="Helical" evidence="5">
    <location>
        <begin position="233"/>
        <end position="252"/>
    </location>
</feature>
<evidence type="ECO:0000256" key="1">
    <source>
        <dbReference type="ARBA" id="ARBA00004141"/>
    </source>
</evidence>
<keyword evidence="2 5" id="KW-0812">Transmembrane</keyword>
<accession>A0A6A7A7Z5</accession>
<dbReference type="EMBL" id="MU006221">
    <property type="protein sequence ID" value="KAF2829410.1"/>
    <property type="molecule type" value="Genomic_DNA"/>
</dbReference>
<dbReference type="AlphaFoldDB" id="A0A6A7A7Z5"/>
<feature type="transmembrane region" description="Helical" evidence="5">
    <location>
        <begin position="126"/>
        <end position="144"/>
    </location>
</feature>
<feature type="transmembrane region" description="Helical" evidence="5">
    <location>
        <begin position="67"/>
        <end position="87"/>
    </location>
</feature>
<dbReference type="PROSITE" id="PS50850">
    <property type="entry name" value="MFS"/>
    <property type="match status" value="1"/>
</dbReference>
<evidence type="ECO:0000313" key="7">
    <source>
        <dbReference type="EMBL" id="KAF2829410.1"/>
    </source>
</evidence>
<dbReference type="InterPro" id="IPR036259">
    <property type="entry name" value="MFS_trans_sf"/>
</dbReference>
<dbReference type="PANTHER" id="PTHR23501:SF43">
    <property type="entry name" value="MULTIDRUG TRANSPORTER, PUTATIVE (AFU_ORTHOLOGUE AFUA_6G03040)-RELATED"/>
    <property type="match status" value="1"/>
</dbReference>
<proteinExistence type="predicted"/>
<dbReference type="GO" id="GO:0005886">
    <property type="term" value="C:plasma membrane"/>
    <property type="evidence" value="ECO:0007669"/>
    <property type="project" value="TreeGrafter"/>
</dbReference>
<dbReference type="SUPFAM" id="SSF103473">
    <property type="entry name" value="MFS general substrate transporter"/>
    <property type="match status" value="1"/>
</dbReference>
<protein>
    <submittedName>
        <fullName evidence="7">MFS multidrug transporter-like protein</fullName>
    </submittedName>
</protein>
<dbReference type="Gene3D" id="1.20.1720.10">
    <property type="entry name" value="Multidrug resistance protein D"/>
    <property type="match status" value="1"/>
</dbReference>
<dbReference type="PANTHER" id="PTHR23501">
    <property type="entry name" value="MAJOR FACILITATOR SUPERFAMILY"/>
    <property type="match status" value="1"/>
</dbReference>
<dbReference type="GO" id="GO:0022857">
    <property type="term" value="F:transmembrane transporter activity"/>
    <property type="evidence" value="ECO:0007669"/>
    <property type="project" value="InterPro"/>
</dbReference>
<dbReference type="OrthoDB" id="440553at2759"/>
<evidence type="ECO:0000256" key="5">
    <source>
        <dbReference type="SAM" id="Phobius"/>
    </source>
</evidence>
<evidence type="ECO:0000256" key="4">
    <source>
        <dbReference type="ARBA" id="ARBA00023136"/>
    </source>
</evidence>
<gene>
    <name evidence="7" type="ORF">CC86DRAFT_286137</name>
</gene>
<evidence type="ECO:0000256" key="2">
    <source>
        <dbReference type="ARBA" id="ARBA00022692"/>
    </source>
</evidence>
<reference evidence="7" key="1">
    <citation type="journal article" date="2020" name="Stud. Mycol.">
        <title>101 Dothideomycetes genomes: a test case for predicting lifestyles and emergence of pathogens.</title>
        <authorList>
            <person name="Haridas S."/>
            <person name="Albert R."/>
            <person name="Binder M."/>
            <person name="Bloem J."/>
            <person name="Labutti K."/>
            <person name="Salamov A."/>
            <person name="Andreopoulos B."/>
            <person name="Baker S."/>
            <person name="Barry K."/>
            <person name="Bills G."/>
            <person name="Bluhm B."/>
            <person name="Cannon C."/>
            <person name="Castanera R."/>
            <person name="Culley D."/>
            <person name="Daum C."/>
            <person name="Ezra D."/>
            <person name="Gonzalez J."/>
            <person name="Henrissat B."/>
            <person name="Kuo A."/>
            <person name="Liang C."/>
            <person name="Lipzen A."/>
            <person name="Lutzoni F."/>
            <person name="Magnuson J."/>
            <person name="Mondo S."/>
            <person name="Nolan M."/>
            <person name="Ohm R."/>
            <person name="Pangilinan J."/>
            <person name="Park H.-J."/>
            <person name="Ramirez L."/>
            <person name="Alfaro M."/>
            <person name="Sun H."/>
            <person name="Tritt A."/>
            <person name="Yoshinaga Y."/>
            <person name="Zwiers L.-H."/>
            <person name="Turgeon B."/>
            <person name="Goodwin S."/>
            <person name="Spatafora J."/>
            <person name="Crous P."/>
            <person name="Grigoriev I."/>
        </authorList>
    </citation>
    <scope>NUCLEOTIDE SEQUENCE</scope>
    <source>
        <strain evidence="7">CBS 113818</strain>
    </source>
</reference>
<evidence type="ECO:0000256" key="3">
    <source>
        <dbReference type="ARBA" id="ARBA00022989"/>
    </source>
</evidence>
<keyword evidence="4 5" id="KW-0472">Membrane</keyword>
<dbReference type="Pfam" id="PF07690">
    <property type="entry name" value="MFS_1"/>
    <property type="match status" value="1"/>
</dbReference>
<feature type="transmembrane region" description="Helical" evidence="5">
    <location>
        <begin position="156"/>
        <end position="180"/>
    </location>
</feature>